<dbReference type="EMBL" id="VIEB01000187">
    <property type="protein sequence ID" value="TQE01837.1"/>
    <property type="molecule type" value="Genomic_DNA"/>
</dbReference>
<evidence type="ECO:0000259" key="2">
    <source>
        <dbReference type="Pfam" id="PF14374"/>
    </source>
</evidence>
<evidence type="ECO:0000313" key="4">
    <source>
        <dbReference type="Proteomes" id="UP000315295"/>
    </source>
</evidence>
<accession>A0A540MSR0</accession>
<dbReference type="Proteomes" id="UP000315295">
    <property type="component" value="Unassembled WGS sequence"/>
</dbReference>
<feature type="compositionally biased region" description="Basic residues" evidence="1">
    <location>
        <begin position="39"/>
        <end position="49"/>
    </location>
</feature>
<protein>
    <recommendedName>
        <fullName evidence="2">Large ribosomal subunit protein uL4 C-terminal domain-containing protein</fullName>
    </recommendedName>
</protein>
<dbReference type="STRING" id="106549.A0A540MSR0"/>
<comment type="caution">
    <text evidence="3">The sequence shown here is derived from an EMBL/GenBank/DDBJ whole genome shotgun (WGS) entry which is preliminary data.</text>
</comment>
<gene>
    <name evidence="3" type="ORF">C1H46_012461</name>
</gene>
<name>A0A540MSR0_MALBA</name>
<evidence type="ECO:0000256" key="1">
    <source>
        <dbReference type="SAM" id="MobiDB-lite"/>
    </source>
</evidence>
<dbReference type="Pfam" id="PF14374">
    <property type="entry name" value="Ribos_L4_asso_C"/>
    <property type="match status" value="1"/>
</dbReference>
<dbReference type="AlphaFoldDB" id="A0A540MSR0"/>
<keyword evidence="4" id="KW-1185">Reference proteome</keyword>
<sequence>MNDKKAPLKKNPLKNLDTLLKLNPYVMTVRRMSLFTKEHSRKAKKKETRRGKEVHSQGVAAYPHSIQQFLVATNEFLGFVS</sequence>
<dbReference type="InterPro" id="IPR025755">
    <property type="entry name" value="Ribos_uL4_C_dom"/>
</dbReference>
<feature type="domain" description="Large ribosomal subunit protein uL4 C-terminal" evidence="2">
    <location>
        <begin position="4"/>
        <end position="42"/>
    </location>
</feature>
<feature type="region of interest" description="Disordered" evidence="1">
    <location>
        <begin position="38"/>
        <end position="57"/>
    </location>
</feature>
<evidence type="ECO:0000313" key="3">
    <source>
        <dbReference type="EMBL" id="TQE01837.1"/>
    </source>
</evidence>
<proteinExistence type="predicted"/>
<organism evidence="3 4">
    <name type="scientific">Malus baccata</name>
    <name type="common">Siberian crab apple</name>
    <name type="synonym">Pyrus baccata</name>
    <dbReference type="NCBI Taxonomy" id="106549"/>
    <lineage>
        <taxon>Eukaryota</taxon>
        <taxon>Viridiplantae</taxon>
        <taxon>Streptophyta</taxon>
        <taxon>Embryophyta</taxon>
        <taxon>Tracheophyta</taxon>
        <taxon>Spermatophyta</taxon>
        <taxon>Magnoliopsida</taxon>
        <taxon>eudicotyledons</taxon>
        <taxon>Gunneridae</taxon>
        <taxon>Pentapetalae</taxon>
        <taxon>rosids</taxon>
        <taxon>fabids</taxon>
        <taxon>Rosales</taxon>
        <taxon>Rosaceae</taxon>
        <taxon>Amygdaloideae</taxon>
        <taxon>Maleae</taxon>
        <taxon>Malus</taxon>
    </lineage>
</organism>
<reference evidence="3 4" key="1">
    <citation type="journal article" date="2019" name="G3 (Bethesda)">
        <title>Sequencing of a Wild Apple (Malus baccata) Genome Unravels the Differences Between Cultivated and Wild Apple Species Regarding Disease Resistance and Cold Tolerance.</title>
        <authorList>
            <person name="Chen X."/>
        </authorList>
    </citation>
    <scope>NUCLEOTIDE SEQUENCE [LARGE SCALE GENOMIC DNA]</scope>
    <source>
        <strain evidence="4">cv. Shandingzi</strain>
        <tissue evidence="3">Leaves</tissue>
    </source>
</reference>